<dbReference type="Pfam" id="PF02537">
    <property type="entry name" value="CRCB"/>
    <property type="match status" value="1"/>
</dbReference>
<evidence type="ECO:0000256" key="10">
    <source>
        <dbReference type="HAMAP-Rule" id="MF_00454"/>
    </source>
</evidence>
<dbReference type="InterPro" id="IPR003691">
    <property type="entry name" value="FluC"/>
</dbReference>
<comment type="function">
    <text evidence="9 10">Fluoride-specific ion channel. Important for reducing fluoride concentration in the cell, thus reducing its toxicity.</text>
</comment>
<dbReference type="NCBIfam" id="TIGR00494">
    <property type="entry name" value="crcB"/>
    <property type="match status" value="1"/>
</dbReference>
<evidence type="ECO:0000256" key="1">
    <source>
        <dbReference type="ARBA" id="ARBA00004651"/>
    </source>
</evidence>
<feature type="transmembrane region" description="Helical" evidence="10">
    <location>
        <begin position="40"/>
        <end position="60"/>
    </location>
</feature>
<sequence>MSRRVHGDREEADLPIDPDVDLRHEPDMFRPSAPPARARTWDILAVIAIGGGAGAVARYLVGQAFPAPPAGFPWGTFLVNVSGCFALGLLMVFVLDVWPPRRYVRPFLGVGVLGGFTTFSTFSVEIVDRSSLGAWPVAGAYAAASLVAGLVAVWCGIVLARALAGLPVRRGRRGE</sequence>
<reference evidence="12" key="1">
    <citation type="submission" date="2017-01" db="EMBL/GenBank/DDBJ databases">
        <authorList>
            <person name="Varghese N."/>
            <person name="Submissions S."/>
        </authorList>
    </citation>
    <scope>NUCLEOTIDE SEQUENCE [LARGE SCALE GENOMIC DNA]</scope>
    <source>
        <strain evidence="12">ATCC 12950</strain>
    </source>
</reference>
<dbReference type="AlphaFoldDB" id="A0A1N7DMF6"/>
<evidence type="ECO:0000256" key="3">
    <source>
        <dbReference type="ARBA" id="ARBA00022692"/>
    </source>
</evidence>
<evidence type="ECO:0000256" key="4">
    <source>
        <dbReference type="ARBA" id="ARBA00022989"/>
    </source>
</evidence>
<evidence type="ECO:0000256" key="2">
    <source>
        <dbReference type="ARBA" id="ARBA00022475"/>
    </source>
</evidence>
<evidence type="ECO:0000256" key="8">
    <source>
        <dbReference type="ARBA" id="ARBA00035585"/>
    </source>
</evidence>
<dbReference type="PANTHER" id="PTHR28259">
    <property type="entry name" value="FLUORIDE EXPORT PROTEIN 1-RELATED"/>
    <property type="match status" value="1"/>
</dbReference>
<dbReference type="Proteomes" id="UP000186096">
    <property type="component" value="Unassembled WGS sequence"/>
</dbReference>
<evidence type="ECO:0000313" key="11">
    <source>
        <dbReference type="EMBL" id="SIR77016.1"/>
    </source>
</evidence>
<feature type="transmembrane region" description="Helical" evidence="10">
    <location>
        <begin position="139"/>
        <end position="164"/>
    </location>
</feature>
<name>A0A1N7DMF6_9ACTN</name>
<evidence type="ECO:0000256" key="5">
    <source>
        <dbReference type="ARBA" id="ARBA00023136"/>
    </source>
</evidence>
<comment type="catalytic activity">
    <reaction evidence="8">
        <text>fluoride(in) = fluoride(out)</text>
        <dbReference type="Rhea" id="RHEA:76159"/>
        <dbReference type="ChEBI" id="CHEBI:17051"/>
    </reaction>
    <physiologicalReaction direction="left-to-right" evidence="8">
        <dbReference type="Rhea" id="RHEA:76160"/>
    </physiologicalReaction>
</comment>
<evidence type="ECO:0000256" key="6">
    <source>
        <dbReference type="ARBA" id="ARBA00023303"/>
    </source>
</evidence>
<feature type="transmembrane region" description="Helical" evidence="10">
    <location>
        <begin position="72"/>
        <end position="95"/>
    </location>
</feature>
<proteinExistence type="inferred from homology"/>
<dbReference type="GO" id="GO:0062054">
    <property type="term" value="F:fluoride channel activity"/>
    <property type="evidence" value="ECO:0007669"/>
    <property type="project" value="UniProtKB-UniRule"/>
</dbReference>
<keyword evidence="10" id="KW-0479">Metal-binding</keyword>
<feature type="transmembrane region" description="Helical" evidence="10">
    <location>
        <begin position="107"/>
        <end position="127"/>
    </location>
</feature>
<keyword evidence="10" id="KW-0813">Transport</keyword>
<dbReference type="STRING" id="58117.SAMN05421833_11527"/>
<organism evidence="11 12">
    <name type="scientific">Microbispora rosea</name>
    <dbReference type="NCBI Taxonomy" id="58117"/>
    <lineage>
        <taxon>Bacteria</taxon>
        <taxon>Bacillati</taxon>
        <taxon>Actinomycetota</taxon>
        <taxon>Actinomycetes</taxon>
        <taxon>Streptosporangiales</taxon>
        <taxon>Streptosporangiaceae</taxon>
        <taxon>Microbispora</taxon>
    </lineage>
</organism>
<keyword evidence="4 10" id="KW-1133">Transmembrane helix</keyword>
<comment type="activity regulation">
    <text evidence="10">Na(+) is not transported, but it plays an essential structural role and its presence is essential for fluoride channel function.</text>
</comment>
<evidence type="ECO:0000256" key="9">
    <source>
        <dbReference type="ARBA" id="ARBA00049940"/>
    </source>
</evidence>
<keyword evidence="10" id="KW-0915">Sodium</keyword>
<feature type="binding site" evidence="10">
    <location>
        <position position="117"/>
    </location>
    <ligand>
        <name>Na(+)</name>
        <dbReference type="ChEBI" id="CHEBI:29101"/>
        <note>structural</note>
    </ligand>
</feature>
<dbReference type="HAMAP" id="MF_00454">
    <property type="entry name" value="FluC"/>
    <property type="match status" value="1"/>
</dbReference>
<feature type="binding site" evidence="10">
    <location>
        <position position="114"/>
    </location>
    <ligand>
        <name>Na(+)</name>
        <dbReference type="ChEBI" id="CHEBI:29101"/>
        <note>structural</note>
    </ligand>
</feature>
<keyword evidence="3 10" id="KW-0812">Transmembrane</keyword>
<accession>A0A1N7DMF6</accession>
<evidence type="ECO:0000256" key="7">
    <source>
        <dbReference type="ARBA" id="ARBA00035120"/>
    </source>
</evidence>
<dbReference type="PANTHER" id="PTHR28259:SF1">
    <property type="entry name" value="FLUORIDE EXPORT PROTEIN 1-RELATED"/>
    <property type="match status" value="1"/>
</dbReference>
<dbReference type="EMBL" id="FTNI01000015">
    <property type="protein sequence ID" value="SIR77016.1"/>
    <property type="molecule type" value="Genomic_DNA"/>
</dbReference>
<comment type="similarity">
    <text evidence="7 10">Belongs to the fluoride channel Fluc/FEX (TC 1.A.43) family.</text>
</comment>
<keyword evidence="10" id="KW-0406">Ion transport</keyword>
<dbReference type="GO" id="GO:0005886">
    <property type="term" value="C:plasma membrane"/>
    <property type="evidence" value="ECO:0007669"/>
    <property type="project" value="UniProtKB-SubCell"/>
</dbReference>
<keyword evidence="12" id="KW-1185">Reference proteome</keyword>
<dbReference type="GO" id="GO:0140114">
    <property type="term" value="P:cellular detoxification of fluoride"/>
    <property type="evidence" value="ECO:0007669"/>
    <property type="project" value="UniProtKB-UniRule"/>
</dbReference>
<keyword evidence="2 10" id="KW-1003">Cell membrane</keyword>
<evidence type="ECO:0000313" key="12">
    <source>
        <dbReference type="Proteomes" id="UP000186096"/>
    </source>
</evidence>
<gene>
    <name evidence="10" type="primary">fluC</name>
    <name evidence="10" type="synonym">crcB</name>
    <name evidence="11" type="ORF">SAMN05421833_11527</name>
</gene>
<dbReference type="GO" id="GO:0046872">
    <property type="term" value="F:metal ion binding"/>
    <property type="evidence" value="ECO:0007669"/>
    <property type="project" value="UniProtKB-KW"/>
</dbReference>
<keyword evidence="5 10" id="KW-0472">Membrane</keyword>
<comment type="subcellular location">
    <subcellularLocation>
        <location evidence="1 10">Cell membrane</location>
        <topology evidence="1 10">Multi-pass membrane protein</topology>
    </subcellularLocation>
</comment>
<protein>
    <recommendedName>
        <fullName evidence="10">Fluoride-specific ion channel FluC</fullName>
    </recommendedName>
</protein>
<keyword evidence="6 10" id="KW-0407">Ion channel</keyword>
<dbReference type="RefSeq" id="WP_204053763.1">
    <property type="nucleotide sequence ID" value="NZ_FTNI01000015.1"/>
</dbReference>